<organism evidence="3 4">
    <name type="scientific">Frondihabitans cladoniiphilus</name>
    <dbReference type="NCBI Taxonomy" id="715785"/>
    <lineage>
        <taxon>Bacteria</taxon>
        <taxon>Bacillati</taxon>
        <taxon>Actinomycetota</taxon>
        <taxon>Actinomycetes</taxon>
        <taxon>Micrococcales</taxon>
        <taxon>Microbacteriaceae</taxon>
        <taxon>Frondihabitans</taxon>
    </lineage>
</organism>
<gene>
    <name evidence="3" type="ORF">GCM10025780_15310</name>
</gene>
<comment type="caution">
    <text evidence="3">The sequence shown here is derived from an EMBL/GenBank/DDBJ whole genome shotgun (WGS) entry which is preliminary data.</text>
</comment>
<dbReference type="PANTHER" id="PTHR30137">
    <property type="entry name" value="LUCIFERASE-LIKE MONOOXYGENASE"/>
    <property type="match status" value="1"/>
</dbReference>
<dbReference type="Proteomes" id="UP001501295">
    <property type="component" value="Unassembled WGS sequence"/>
</dbReference>
<reference evidence="4" key="1">
    <citation type="journal article" date="2019" name="Int. J. Syst. Evol. Microbiol.">
        <title>The Global Catalogue of Microorganisms (GCM) 10K type strain sequencing project: providing services to taxonomists for standard genome sequencing and annotation.</title>
        <authorList>
            <consortium name="The Broad Institute Genomics Platform"/>
            <consortium name="The Broad Institute Genome Sequencing Center for Infectious Disease"/>
            <person name="Wu L."/>
            <person name="Ma J."/>
        </authorList>
    </citation>
    <scope>NUCLEOTIDE SEQUENCE [LARGE SCALE GENOMIC DNA]</scope>
    <source>
        <strain evidence="4">JCM 18956</strain>
    </source>
</reference>
<name>A0ABP8VU53_9MICO</name>
<evidence type="ECO:0000259" key="2">
    <source>
        <dbReference type="Pfam" id="PF00296"/>
    </source>
</evidence>
<dbReference type="Gene3D" id="3.20.20.30">
    <property type="entry name" value="Luciferase-like domain"/>
    <property type="match status" value="1"/>
</dbReference>
<protein>
    <submittedName>
        <fullName evidence="3">LLM class flavin-dependent oxidoreductase</fullName>
    </submittedName>
</protein>
<keyword evidence="4" id="KW-1185">Reference proteome</keyword>
<evidence type="ECO:0000313" key="3">
    <source>
        <dbReference type="EMBL" id="GAA4672174.1"/>
    </source>
</evidence>
<dbReference type="InterPro" id="IPR036661">
    <property type="entry name" value="Luciferase-like_sf"/>
</dbReference>
<dbReference type="InterPro" id="IPR050766">
    <property type="entry name" value="Bact_Lucif_Oxidored"/>
</dbReference>
<proteinExistence type="predicted"/>
<dbReference type="RefSeq" id="WP_345375045.1">
    <property type="nucleotide sequence ID" value="NZ_BAABLM010000002.1"/>
</dbReference>
<dbReference type="PANTHER" id="PTHR30137:SF6">
    <property type="entry name" value="LUCIFERASE-LIKE MONOOXYGENASE"/>
    <property type="match status" value="1"/>
</dbReference>
<evidence type="ECO:0000256" key="1">
    <source>
        <dbReference type="SAM" id="MobiDB-lite"/>
    </source>
</evidence>
<feature type="region of interest" description="Disordered" evidence="1">
    <location>
        <begin position="122"/>
        <end position="151"/>
    </location>
</feature>
<accession>A0ABP8VU53</accession>
<dbReference type="InterPro" id="IPR011251">
    <property type="entry name" value="Luciferase-like_dom"/>
</dbReference>
<feature type="region of interest" description="Disordered" evidence="1">
    <location>
        <begin position="393"/>
        <end position="416"/>
    </location>
</feature>
<sequence>MTALPGAAGGRAPGRVPLIVLDLVPISTGSDSRQALHNTIDLAQRAEAAGYARYWLAEHHLNPGIAGSSPHTVLAALGAATRTIRLGTAATILGNYEPIQVAEAFGTLAGLFGPRFDLGLGRSGAPKPGAQDAPPTAAAEPEHPANRTVDGLVVPPPASRRWFDRERFLVQFALLGRTLGDAEGFASQVEDILAFFDGTYRDPHGNTLAVHPAEGVGVEDSGVDVWIHGSTAGESARVAGRLGLPYGANYHVSPSNVLESVAEYRARFVPGRIAEPHLIVSVDVVVGETDEQAEELALGYAEWVASIRVGSGAIAYPSPDEVRADPLDPELLPAVQDRLDTRFVGSPSTVVQRLETLQRVTGADELLVTTVTHDHEARVRSYELLAEAWLDTTTPTGRGPIGVEEDRARASTRVSV</sequence>
<feature type="domain" description="Luciferase-like" evidence="2">
    <location>
        <begin position="22"/>
        <end position="360"/>
    </location>
</feature>
<dbReference type="EMBL" id="BAABLM010000002">
    <property type="protein sequence ID" value="GAA4672174.1"/>
    <property type="molecule type" value="Genomic_DNA"/>
</dbReference>
<dbReference type="Pfam" id="PF00296">
    <property type="entry name" value="Bac_luciferase"/>
    <property type="match status" value="1"/>
</dbReference>
<dbReference type="SUPFAM" id="SSF51679">
    <property type="entry name" value="Bacterial luciferase-like"/>
    <property type="match status" value="1"/>
</dbReference>
<feature type="compositionally biased region" description="Low complexity" evidence="1">
    <location>
        <begin position="128"/>
        <end position="139"/>
    </location>
</feature>
<evidence type="ECO:0000313" key="4">
    <source>
        <dbReference type="Proteomes" id="UP001501295"/>
    </source>
</evidence>